<reference evidence="2 3" key="1">
    <citation type="submission" date="2018-07" db="EMBL/GenBank/DDBJ databases">
        <title>Genomic Encyclopedia of Type Strains, Phase III (KMG-III): the genomes of soil and plant-associated and newly described type strains.</title>
        <authorList>
            <person name="Whitman W."/>
        </authorList>
    </citation>
    <scope>NUCLEOTIDE SEQUENCE [LARGE SCALE GENOMIC DNA]</scope>
    <source>
        <strain evidence="2 3">CECT 8236</strain>
    </source>
</reference>
<keyword evidence="1" id="KW-0812">Transmembrane</keyword>
<feature type="transmembrane region" description="Helical" evidence="1">
    <location>
        <begin position="12"/>
        <end position="32"/>
    </location>
</feature>
<keyword evidence="3" id="KW-1185">Reference proteome</keyword>
<dbReference type="EMBL" id="QRDY01000030">
    <property type="protein sequence ID" value="RED52806.1"/>
    <property type="molecule type" value="Genomic_DNA"/>
</dbReference>
<dbReference type="RefSeq" id="WP_115995628.1">
    <property type="nucleotide sequence ID" value="NZ_QRDY01000030.1"/>
</dbReference>
<sequence>MNEADDSFDAIILIMVLAIFTPVMIYCAIPFFKGDVGGFGVQIEKAAPSTESEIVPTRRVIKANDILLMLVVADKYAPQPKKITLNPSGSPSEFSLDSAFLNNKALYLQDAKAALPANVNVRLSLYSGPSGMRFWGVNP</sequence>
<accession>A0A3D9HV82</accession>
<keyword evidence="1" id="KW-1133">Transmembrane helix</keyword>
<evidence type="ECO:0000256" key="1">
    <source>
        <dbReference type="SAM" id="Phobius"/>
    </source>
</evidence>
<dbReference type="Proteomes" id="UP000256869">
    <property type="component" value="Unassembled WGS sequence"/>
</dbReference>
<gene>
    <name evidence="2" type="ORF">DFP95_13010</name>
</gene>
<organism evidence="2 3">
    <name type="scientific">Cohnella lupini</name>
    <dbReference type="NCBI Taxonomy" id="1294267"/>
    <lineage>
        <taxon>Bacteria</taxon>
        <taxon>Bacillati</taxon>
        <taxon>Bacillota</taxon>
        <taxon>Bacilli</taxon>
        <taxon>Bacillales</taxon>
        <taxon>Paenibacillaceae</taxon>
        <taxon>Cohnella</taxon>
    </lineage>
</organism>
<evidence type="ECO:0000313" key="3">
    <source>
        <dbReference type="Proteomes" id="UP000256869"/>
    </source>
</evidence>
<evidence type="ECO:0000313" key="2">
    <source>
        <dbReference type="EMBL" id="RED52806.1"/>
    </source>
</evidence>
<keyword evidence="1" id="KW-0472">Membrane</keyword>
<dbReference type="AlphaFoldDB" id="A0A3D9HV82"/>
<dbReference type="OrthoDB" id="2619158at2"/>
<comment type="caution">
    <text evidence="2">The sequence shown here is derived from an EMBL/GenBank/DDBJ whole genome shotgun (WGS) entry which is preliminary data.</text>
</comment>
<proteinExistence type="predicted"/>
<protein>
    <submittedName>
        <fullName evidence="2">Uncharacterized protein</fullName>
    </submittedName>
</protein>
<name>A0A3D9HV82_9BACL</name>